<dbReference type="Pfam" id="PF13417">
    <property type="entry name" value="GST_N_3"/>
    <property type="match status" value="1"/>
</dbReference>
<evidence type="ECO:0000313" key="3">
    <source>
        <dbReference type="Proteomes" id="UP000663843"/>
    </source>
</evidence>
<dbReference type="OrthoDB" id="2503643at2759"/>
<reference evidence="2" key="1">
    <citation type="submission" date="2021-01" db="EMBL/GenBank/DDBJ databases">
        <authorList>
            <person name="Kaushik A."/>
        </authorList>
    </citation>
    <scope>NUCLEOTIDE SEQUENCE</scope>
    <source>
        <strain evidence="2">AG2-2IIIB</strain>
    </source>
</reference>
<evidence type="ECO:0000259" key="1">
    <source>
        <dbReference type="PROSITE" id="PS50404"/>
    </source>
</evidence>
<feature type="domain" description="GST N-terminal" evidence="1">
    <location>
        <begin position="21"/>
        <end position="101"/>
    </location>
</feature>
<proteinExistence type="predicted"/>
<dbReference type="EMBL" id="CAJMWT010001951">
    <property type="protein sequence ID" value="CAE6426775.1"/>
    <property type="molecule type" value="Genomic_DNA"/>
</dbReference>
<dbReference type="Gene3D" id="3.40.30.10">
    <property type="entry name" value="Glutaredoxin"/>
    <property type="match status" value="1"/>
</dbReference>
<dbReference type="Gene3D" id="1.20.1050.10">
    <property type="match status" value="1"/>
</dbReference>
<dbReference type="Proteomes" id="UP000663843">
    <property type="component" value="Unassembled WGS sequence"/>
</dbReference>
<evidence type="ECO:0000313" key="2">
    <source>
        <dbReference type="EMBL" id="CAE6426775.1"/>
    </source>
</evidence>
<dbReference type="PROSITE" id="PS50404">
    <property type="entry name" value="GST_NTER"/>
    <property type="match status" value="1"/>
</dbReference>
<gene>
    <name evidence="2" type="ORF">RDB_LOCUS59229</name>
</gene>
<dbReference type="SUPFAM" id="SSF52833">
    <property type="entry name" value="Thioredoxin-like"/>
    <property type="match status" value="1"/>
</dbReference>
<dbReference type="SUPFAM" id="SSF47616">
    <property type="entry name" value="GST C-terminal domain-like"/>
    <property type="match status" value="1"/>
</dbReference>
<protein>
    <recommendedName>
        <fullName evidence="1">GST N-terminal domain-containing protein</fullName>
    </recommendedName>
</protein>
<dbReference type="AlphaFoldDB" id="A0A8H2XHD5"/>
<sequence>MVYLPDINSSFIASPPATMSASYVVIGTPFSTFTRTIASALHYKGIPFEQEPTVPHSELARRHHVCGFLPSLVITEGDETFSLGETQAIARYIDRVAPLPSLVDATQLRLPEKLWELVSIIAGYGFKSVEVGVVKPRLKSIDEGKESTDTCRAYLESSGGIQDLRTFFERLEKIKAEDGPYLLGKSPTWPDFFLYPLVADLLATPDADLAPQSILVWFEGMESVKGIKETRKGTLADGGRP</sequence>
<organism evidence="2 3">
    <name type="scientific">Rhizoctonia solani</name>
    <dbReference type="NCBI Taxonomy" id="456999"/>
    <lineage>
        <taxon>Eukaryota</taxon>
        <taxon>Fungi</taxon>
        <taxon>Dikarya</taxon>
        <taxon>Basidiomycota</taxon>
        <taxon>Agaricomycotina</taxon>
        <taxon>Agaricomycetes</taxon>
        <taxon>Cantharellales</taxon>
        <taxon>Ceratobasidiaceae</taxon>
        <taxon>Rhizoctonia</taxon>
    </lineage>
</organism>
<name>A0A8H2XHD5_9AGAM</name>
<dbReference type="Pfam" id="PF13410">
    <property type="entry name" value="GST_C_2"/>
    <property type="match status" value="1"/>
</dbReference>
<dbReference type="InterPro" id="IPR036282">
    <property type="entry name" value="Glutathione-S-Trfase_C_sf"/>
</dbReference>
<accession>A0A8H2XHD5</accession>
<dbReference type="InterPro" id="IPR004045">
    <property type="entry name" value="Glutathione_S-Trfase_N"/>
</dbReference>
<dbReference type="InterPro" id="IPR036249">
    <property type="entry name" value="Thioredoxin-like_sf"/>
</dbReference>
<comment type="caution">
    <text evidence="2">The sequence shown here is derived from an EMBL/GenBank/DDBJ whole genome shotgun (WGS) entry which is preliminary data.</text>
</comment>